<dbReference type="GO" id="GO:0016829">
    <property type="term" value="F:lyase activity"/>
    <property type="evidence" value="ECO:0007669"/>
    <property type="project" value="UniProtKB-KW"/>
</dbReference>
<evidence type="ECO:0000313" key="7">
    <source>
        <dbReference type="EMBL" id="AHF14301.1"/>
    </source>
</evidence>
<name>W0EYZ6_9BACT</name>
<dbReference type="Pfam" id="PF12831">
    <property type="entry name" value="FAD_oxidored"/>
    <property type="match status" value="1"/>
</dbReference>
<dbReference type="Gene3D" id="3.50.50.60">
    <property type="entry name" value="FAD/NAD(P)-binding domain"/>
    <property type="match status" value="1"/>
</dbReference>
<dbReference type="Proteomes" id="UP000003586">
    <property type="component" value="Chromosome"/>
</dbReference>
<feature type="chain" id="PRO_5004789012" evidence="6">
    <location>
        <begin position="24"/>
        <end position="540"/>
    </location>
</feature>
<keyword evidence="6" id="KW-0732">Signal</keyword>
<dbReference type="PANTHER" id="PTHR43498:SF1">
    <property type="entry name" value="COB--COM HETERODISULFIDE REDUCTASE IRON-SULFUR SUBUNIT A"/>
    <property type="match status" value="1"/>
</dbReference>
<protein>
    <submittedName>
        <fullName evidence="7">Xanthan lyase</fullName>
    </submittedName>
</protein>
<keyword evidence="5" id="KW-0411">Iron-sulfur</keyword>
<dbReference type="HOGENOM" id="CLU_025277_0_0_10"/>
<dbReference type="PANTHER" id="PTHR43498">
    <property type="entry name" value="FERREDOXIN:COB-COM HETERODISULFIDE REDUCTASE SUBUNIT A"/>
    <property type="match status" value="1"/>
</dbReference>
<reference evidence="7 8" key="1">
    <citation type="submission" date="2013-12" db="EMBL/GenBank/DDBJ databases">
        <authorList>
            <consortium name="DOE Joint Genome Institute"/>
            <person name="Eisen J."/>
            <person name="Huntemann M."/>
            <person name="Han J."/>
            <person name="Chen A."/>
            <person name="Kyrpides N."/>
            <person name="Mavromatis K."/>
            <person name="Markowitz V."/>
            <person name="Palaniappan K."/>
            <person name="Ivanova N."/>
            <person name="Schaumberg A."/>
            <person name="Pati A."/>
            <person name="Liolios K."/>
            <person name="Nordberg H.P."/>
            <person name="Cantor M.N."/>
            <person name="Hua S.X."/>
            <person name="Woyke T."/>
        </authorList>
    </citation>
    <scope>NUCLEOTIDE SEQUENCE [LARGE SCALE GENOMIC DNA]</scope>
    <source>
        <strain evidence="8">DSM 19437</strain>
    </source>
</reference>
<dbReference type="InterPro" id="IPR039650">
    <property type="entry name" value="HdrA-like"/>
</dbReference>
<keyword evidence="2" id="KW-0479">Metal-binding</keyword>
<keyword evidence="4" id="KW-0408">Iron</keyword>
<dbReference type="GO" id="GO:0051539">
    <property type="term" value="F:4 iron, 4 sulfur cluster binding"/>
    <property type="evidence" value="ECO:0007669"/>
    <property type="project" value="UniProtKB-KW"/>
</dbReference>
<accession>W0EYZ6</accession>
<dbReference type="GO" id="GO:0016491">
    <property type="term" value="F:oxidoreductase activity"/>
    <property type="evidence" value="ECO:0007669"/>
    <property type="project" value="UniProtKB-KW"/>
</dbReference>
<keyword evidence="1" id="KW-0004">4Fe-4S</keyword>
<dbReference type="EMBL" id="CP007035">
    <property type="protein sequence ID" value="AHF14301.1"/>
    <property type="molecule type" value="Genomic_DNA"/>
</dbReference>
<sequence length="540" mass="59794">MKNKTIGLLILMMGYFFTGYAHNGQEGDPPPYTVDICVYGGTAAGVIAAYTAARCGNTVLLIEPGNWIGGLTTGGLGQTDAGIKDAITGFSRQFYQRVGKQYGQTGEQWTFEPSVASGIMSDFLREGNIKVLMQTQVTALTKQGASITEARFLQPGKSKSQQVVVRSKQFIDCTYEGDLMAKAGVSYFIGREDNSVYKETLNGFQLPEYHKQSGYHQFPDGISPYKTPGAPQSGLLWGISGNKGVPAGTGDKKVQAYNFRICLTDSAANRIPITRPAGYDPSKYELLIRLIEAQPEMRGINQYFIWSKMPNRKTDINNRGGFSTDMIGMNQHWAEASYAERQAMIRQSIAYTKGLLYFISTDKRVPDTLRNFIRNWGYPKDEYKNTDHFTPQLYVREARRMIGAYVMTEHNCTGATTVDDGIGLASYGMDSHNCDRIVVNGMVKNEGNVEVHVKQPYAIAYRSITPKAAECTNLLVPVCLSSSHIAYGSIRMEPVFMVLGQSAAMAASMAIRQKKPVQEIDVPGLKKWLQDDPFLEKGKK</sequence>
<evidence type="ECO:0000256" key="2">
    <source>
        <dbReference type="ARBA" id="ARBA00022723"/>
    </source>
</evidence>
<organism evidence="7 8">
    <name type="scientific">Niabella soli DSM 19437</name>
    <dbReference type="NCBI Taxonomy" id="929713"/>
    <lineage>
        <taxon>Bacteria</taxon>
        <taxon>Pseudomonadati</taxon>
        <taxon>Bacteroidota</taxon>
        <taxon>Chitinophagia</taxon>
        <taxon>Chitinophagales</taxon>
        <taxon>Chitinophagaceae</taxon>
        <taxon>Niabella</taxon>
    </lineage>
</organism>
<keyword evidence="7" id="KW-0456">Lyase</keyword>
<dbReference type="eggNOG" id="COG2081">
    <property type="taxonomic scope" value="Bacteria"/>
</dbReference>
<dbReference type="STRING" id="929713.NIASO_02060"/>
<dbReference type="KEGG" id="nso:NIASO_02060"/>
<dbReference type="GO" id="GO:0046872">
    <property type="term" value="F:metal ion binding"/>
    <property type="evidence" value="ECO:0007669"/>
    <property type="project" value="UniProtKB-KW"/>
</dbReference>
<keyword evidence="8" id="KW-1185">Reference proteome</keyword>
<dbReference type="RefSeq" id="WP_008583978.1">
    <property type="nucleotide sequence ID" value="NZ_CP007035.1"/>
</dbReference>
<evidence type="ECO:0000313" key="8">
    <source>
        <dbReference type="Proteomes" id="UP000003586"/>
    </source>
</evidence>
<proteinExistence type="predicted"/>
<keyword evidence="3" id="KW-0560">Oxidoreductase</keyword>
<evidence type="ECO:0000256" key="6">
    <source>
        <dbReference type="SAM" id="SignalP"/>
    </source>
</evidence>
<evidence type="ECO:0000256" key="1">
    <source>
        <dbReference type="ARBA" id="ARBA00022485"/>
    </source>
</evidence>
<dbReference type="SUPFAM" id="SSF51905">
    <property type="entry name" value="FAD/NAD(P)-binding domain"/>
    <property type="match status" value="1"/>
</dbReference>
<evidence type="ECO:0000256" key="4">
    <source>
        <dbReference type="ARBA" id="ARBA00023004"/>
    </source>
</evidence>
<feature type="signal peptide" evidence="6">
    <location>
        <begin position="1"/>
        <end position="23"/>
    </location>
</feature>
<evidence type="ECO:0000256" key="3">
    <source>
        <dbReference type="ARBA" id="ARBA00023002"/>
    </source>
</evidence>
<dbReference type="AlphaFoldDB" id="W0EYZ6"/>
<gene>
    <name evidence="7" type="ORF">NIASO_02060</name>
</gene>
<evidence type="ECO:0000256" key="5">
    <source>
        <dbReference type="ARBA" id="ARBA00023014"/>
    </source>
</evidence>
<dbReference type="InterPro" id="IPR036188">
    <property type="entry name" value="FAD/NAD-bd_sf"/>
</dbReference>